<dbReference type="PANTHER" id="PTHR43591">
    <property type="entry name" value="METHYLTRANSFERASE"/>
    <property type="match status" value="1"/>
</dbReference>
<feature type="compositionally biased region" description="Polar residues" evidence="2">
    <location>
        <begin position="1"/>
        <end position="10"/>
    </location>
</feature>
<sequence>MADNQTTTKDAGSPAPVGPALEAEPRNDNVAKDDASDRAPSVVSSSTSLSSSILQHRLENGRTYHIYKDGKYLFPNDERENERLDLQHNLYLLTLDYKLGLAPPNEKDSGVKRALDIGTGTGLWAIEFADEHPEAEVLGVDLTPVQNRLYFLTLILIEFICSHVISVPPNVKFEVDDIEQSWAYGEPFDYVHIRGMTSSISDWPAFLEKVYNGIAPGGYMELFEGHARTQSDDGSLTPEHAMWQWADKLDECCKILGRPFVHVPSLVPMLKEAGFVDVKIVPFKWPVGPWAKDPHYKELGEWAFANALEGLEAWTIAAFTRALKWSYAEVQTLLSEVRKDMNDRSIHHYTPIKTPPIEVSLILINQNPQVSGASIYDHVVKNWKRPLVVVMSDCVGIWIHVRLHNSGISDQEQQTAEDVATWPENLPQWAEFTFSGMKPEDIDDDSPSRLEWLRQKQEENEKNVHLDQLMTMVGLENVKAHFLAVKARVKASKQTGDEHQKLRLHLVLHGNDGTDIARTSRYRLTSRDRQTSGPRHHFDDDEDCDRDDTDDDGDDDDYSEEPDSRSTPDSQKDPAVIFYDTSDSCPNTGIANNAIGDAETSVVIISCREKALLDFIDKSEKALQELPVPLTLPIYSDDELRQLLVRMMQKRGFSISGGFEDGSLRALARRMAQERKSSQQRWSVFDYLQQELDEACKRRAHRLQADYMRWFDNLTNSDSQSSGLSARQKDGEMDATEAPKVLDVIDKQNMVFMPQDL</sequence>
<gene>
    <name evidence="3" type="ORF">CGGC5_10125</name>
</gene>
<dbReference type="STRING" id="1213859.L2FTH1"/>
<feature type="region of interest" description="Disordered" evidence="2">
    <location>
        <begin position="519"/>
        <end position="581"/>
    </location>
</feature>
<reference evidence="3" key="1">
    <citation type="submission" date="2012-08" db="EMBL/GenBank/DDBJ databases">
        <title>Genome analysis of Colletotrichum orbiculare and Colletotrichum fructicola.</title>
        <authorList>
            <person name="Gan P.H.P."/>
            <person name="Ikeda K."/>
            <person name="Irieda H."/>
            <person name="Narusaka M."/>
            <person name="O'Connell R.J."/>
            <person name="Narusaka Y."/>
            <person name="Takano Y."/>
            <person name="Kubo Y."/>
            <person name="Shirasu K."/>
        </authorList>
    </citation>
    <scope>NUCLEOTIDE SEQUENCE</scope>
    <source>
        <strain evidence="3">Nara gc5</strain>
    </source>
</reference>
<evidence type="ECO:0000256" key="1">
    <source>
        <dbReference type="ARBA" id="ARBA00038158"/>
    </source>
</evidence>
<name>L2FTH1_COLFN</name>
<keyword evidence="3" id="KW-0489">Methyltransferase</keyword>
<feature type="compositionally biased region" description="Low complexity" evidence="2">
    <location>
        <begin position="41"/>
        <end position="50"/>
    </location>
</feature>
<feature type="region of interest" description="Disordered" evidence="2">
    <location>
        <begin position="1"/>
        <end position="50"/>
    </location>
</feature>
<keyword evidence="3" id="KW-0808">Transferase</keyword>
<dbReference type="PANTHER" id="PTHR43591:SF24">
    <property type="entry name" value="2-METHOXY-6-POLYPRENYL-1,4-BENZOQUINOL METHYLASE, MITOCHONDRIAL"/>
    <property type="match status" value="1"/>
</dbReference>
<proteinExistence type="inferred from homology"/>
<dbReference type="EMBL" id="KB020859">
    <property type="protein sequence ID" value="ELA29450.1"/>
    <property type="molecule type" value="Genomic_DNA"/>
</dbReference>
<dbReference type="SUPFAM" id="SSF53335">
    <property type="entry name" value="S-adenosyl-L-methionine-dependent methyltransferases"/>
    <property type="match status" value="1"/>
</dbReference>
<dbReference type="Pfam" id="PF13489">
    <property type="entry name" value="Methyltransf_23"/>
    <property type="match status" value="1"/>
</dbReference>
<feature type="compositionally biased region" description="Basic and acidic residues" evidence="2">
    <location>
        <begin position="562"/>
        <end position="572"/>
    </location>
</feature>
<comment type="similarity">
    <text evidence="1">Belongs to the methyltransferase superfamily. LaeA methyltransferase family.</text>
</comment>
<dbReference type="InterPro" id="IPR029063">
    <property type="entry name" value="SAM-dependent_MTases_sf"/>
</dbReference>
<dbReference type="HOGENOM" id="CLU_368012_0_0_1"/>
<evidence type="ECO:0000256" key="2">
    <source>
        <dbReference type="SAM" id="MobiDB-lite"/>
    </source>
</evidence>
<feature type="compositionally biased region" description="Acidic residues" evidence="2">
    <location>
        <begin position="540"/>
        <end position="561"/>
    </location>
</feature>
<feature type="compositionally biased region" description="Basic and acidic residues" evidence="2">
    <location>
        <begin position="23"/>
        <end position="37"/>
    </location>
</feature>
<dbReference type="GO" id="GO:0008168">
    <property type="term" value="F:methyltransferase activity"/>
    <property type="evidence" value="ECO:0007669"/>
    <property type="project" value="UniProtKB-KW"/>
</dbReference>
<accession>L2FTH1</accession>
<evidence type="ECO:0000313" key="3">
    <source>
        <dbReference type="EMBL" id="ELA29450.1"/>
    </source>
</evidence>
<dbReference type="GO" id="GO:0032259">
    <property type="term" value="P:methylation"/>
    <property type="evidence" value="ECO:0007669"/>
    <property type="project" value="UniProtKB-KW"/>
</dbReference>
<dbReference type="Gene3D" id="3.40.50.150">
    <property type="entry name" value="Vaccinia Virus protein VP39"/>
    <property type="match status" value="1"/>
</dbReference>
<protein>
    <submittedName>
        <fullName evidence="3">Methyltransferase domain-containing protein</fullName>
    </submittedName>
</protein>
<organism evidence="3">
    <name type="scientific">Colletotrichum fructicola (strain Nara gc5)</name>
    <name type="common">Anthracnose fungus</name>
    <name type="synonym">Colletotrichum gloeosporioides (strain Nara gc5)</name>
    <dbReference type="NCBI Taxonomy" id="1213859"/>
    <lineage>
        <taxon>Eukaryota</taxon>
        <taxon>Fungi</taxon>
        <taxon>Dikarya</taxon>
        <taxon>Ascomycota</taxon>
        <taxon>Pezizomycotina</taxon>
        <taxon>Sordariomycetes</taxon>
        <taxon>Hypocreomycetidae</taxon>
        <taxon>Glomerellales</taxon>
        <taxon>Glomerellaceae</taxon>
        <taxon>Colletotrichum</taxon>
        <taxon>Colletotrichum gloeosporioides species complex</taxon>
    </lineage>
</organism>
<dbReference type="CDD" id="cd02440">
    <property type="entry name" value="AdoMet_MTases"/>
    <property type="match status" value="1"/>
</dbReference>
<dbReference type="AlphaFoldDB" id="L2FTH1"/>